<dbReference type="SUPFAM" id="SSF51230">
    <property type="entry name" value="Single hybrid motif"/>
    <property type="match status" value="1"/>
</dbReference>
<dbReference type="InterPro" id="IPR000089">
    <property type="entry name" value="Biotin_lipoyl"/>
</dbReference>
<dbReference type="PROSITE" id="PS50968">
    <property type="entry name" value="BIOTINYL_LIPOYL"/>
    <property type="match status" value="1"/>
</dbReference>
<dbReference type="RefSeq" id="WP_172620834.1">
    <property type="nucleotide sequence ID" value="NZ_AP019791.1"/>
</dbReference>
<sequence>MPEIPQDLQYTRTHEWVRIEDGTATVGITDHAQEELGDVVFVELPEPGSSVEAGEPFGTIESVKAVSDLYSPVSGEVAEVNRTLEESPERVNEDPYGEGWLIRVRISGQPDLLSPEEYASRLEEEE</sequence>
<dbReference type="Pfam" id="PF01597">
    <property type="entry name" value="GCV_H"/>
    <property type="match status" value="1"/>
</dbReference>
<organism evidence="6 7">
    <name type="scientific">Rubrobacter xylanophilus</name>
    <dbReference type="NCBI Taxonomy" id="49319"/>
    <lineage>
        <taxon>Bacteria</taxon>
        <taxon>Bacillati</taxon>
        <taxon>Actinomycetota</taxon>
        <taxon>Rubrobacteria</taxon>
        <taxon>Rubrobacterales</taxon>
        <taxon>Rubrobacteraceae</taxon>
        <taxon>Rubrobacter</taxon>
    </lineage>
</organism>
<dbReference type="EMBL" id="AP019791">
    <property type="protein sequence ID" value="BBL80555.1"/>
    <property type="molecule type" value="Genomic_DNA"/>
</dbReference>
<evidence type="ECO:0000313" key="7">
    <source>
        <dbReference type="Proteomes" id="UP000318065"/>
    </source>
</evidence>
<dbReference type="CDD" id="cd06848">
    <property type="entry name" value="GCS_H"/>
    <property type="match status" value="1"/>
</dbReference>
<dbReference type="InterPro" id="IPR017453">
    <property type="entry name" value="GCV_H_sub"/>
</dbReference>
<dbReference type="NCBIfam" id="TIGR00527">
    <property type="entry name" value="gcvH"/>
    <property type="match status" value="1"/>
</dbReference>
<dbReference type="InterPro" id="IPR011053">
    <property type="entry name" value="Single_hybrid_motif"/>
</dbReference>
<evidence type="ECO:0000256" key="2">
    <source>
        <dbReference type="ARBA" id="ARBA00022823"/>
    </source>
</evidence>
<dbReference type="InterPro" id="IPR033753">
    <property type="entry name" value="GCV_H/Fam206"/>
</dbReference>
<dbReference type="GO" id="GO:0005960">
    <property type="term" value="C:glycine cleavage complex"/>
    <property type="evidence" value="ECO:0007669"/>
    <property type="project" value="InterPro"/>
</dbReference>
<proteinExistence type="inferred from homology"/>
<reference evidence="6" key="1">
    <citation type="journal article" date="2019" name="Microbiol. Resour. Announc.">
        <title>Complete Genome Sequence of Rubrobacter xylanophilus Strain AA3-22, Isolated from Arima Onsen in Japan.</title>
        <authorList>
            <person name="Tomariguchi N."/>
            <person name="Miyazaki K."/>
        </authorList>
    </citation>
    <scope>NUCLEOTIDE SEQUENCE [LARGE SCALE GENOMIC DNA]</scope>
    <source>
        <strain evidence="6">AA3-22</strain>
    </source>
</reference>
<gene>
    <name evidence="3 6" type="primary">gcvH</name>
    <name evidence="6" type="ORF">RxyAA322_24090</name>
</gene>
<evidence type="ECO:0000256" key="1">
    <source>
        <dbReference type="ARBA" id="ARBA00009249"/>
    </source>
</evidence>
<keyword evidence="7" id="KW-1185">Reference proteome</keyword>
<comment type="cofactor">
    <cofactor evidence="3">
        <name>(R)-lipoate</name>
        <dbReference type="ChEBI" id="CHEBI:83088"/>
    </cofactor>
    <text evidence="3">Binds 1 lipoyl cofactor covalently.</text>
</comment>
<comment type="subunit">
    <text evidence="3">The glycine cleavage system is composed of four proteins: P, T, L and H.</text>
</comment>
<dbReference type="GO" id="GO:0019464">
    <property type="term" value="P:glycine decarboxylation via glycine cleavage system"/>
    <property type="evidence" value="ECO:0007669"/>
    <property type="project" value="UniProtKB-UniRule"/>
</dbReference>
<dbReference type="GO" id="GO:0005829">
    <property type="term" value="C:cytosol"/>
    <property type="evidence" value="ECO:0007669"/>
    <property type="project" value="TreeGrafter"/>
</dbReference>
<feature type="domain" description="Lipoyl-binding" evidence="5">
    <location>
        <begin position="23"/>
        <end position="105"/>
    </location>
</feature>
<dbReference type="PANTHER" id="PTHR11715:SF3">
    <property type="entry name" value="GLYCINE CLEAVAGE SYSTEM H PROTEIN-RELATED"/>
    <property type="match status" value="1"/>
</dbReference>
<dbReference type="AlphaFoldDB" id="A0A510HMK7"/>
<dbReference type="Proteomes" id="UP000318065">
    <property type="component" value="Chromosome"/>
</dbReference>
<dbReference type="GO" id="GO:0009249">
    <property type="term" value="P:protein lipoylation"/>
    <property type="evidence" value="ECO:0007669"/>
    <property type="project" value="TreeGrafter"/>
</dbReference>
<dbReference type="InterPro" id="IPR003016">
    <property type="entry name" value="2-oxoA_DH_lipoyl-BS"/>
</dbReference>
<dbReference type="PANTHER" id="PTHR11715">
    <property type="entry name" value="GLYCINE CLEAVAGE SYSTEM H PROTEIN"/>
    <property type="match status" value="1"/>
</dbReference>
<comment type="function">
    <text evidence="3">The glycine cleavage system catalyzes the degradation of glycine. The H protein shuttles the methylamine group of glycine from the P protein to the T protein.</text>
</comment>
<dbReference type="HAMAP" id="MF_00272">
    <property type="entry name" value="GcvH"/>
    <property type="match status" value="1"/>
</dbReference>
<comment type="similarity">
    <text evidence="1 3">Belongs to the GcvH family.</text>
</comment>
<name>A0A510HMK7_9ACTN</name>
<keyword evidence="2 3" id="KW-0450">Lipoyl</keyword>
<feature type="modified residue" description="N6-lipoyllysine" evidence="3 4">
    <location>
        <position position="64"/>
    </location>
</feature>
<dbReference type="NCBIfam" id="NF002270">
    <property type="entry name" value="PRK01202.1"/>
    <property type="match status" value="1"/>
</dbReference>
<accession>A0A510HMK7</accession>
<evidence type="ECO:0000256" key="3">
    <source>
        <dbReference type="HAMAP-Rule" id="MF_00272"/>
    </source>
</evidence>
<dbReference type="PROSITE" id="PS00189">
    <property type="entry name" value="LIPOYL"/>
    <property type="match status" value="1"/>
</dbReference>
<dbReference type="InterPro" id="IPR002930">
    <property type="entry name" value="GCV_H"/>
</dbReference>
<protein>
    <recommendedName>
        <fullName evidence="3">Glycine cleavage system H protein</fullName>
    </recommendedName>
</protein>
<dbReference type="Gene3D" id="2.40.50.100">
    <property type="match status" value="1"/>
</dbReference>
<evidence type="ECO:0000259" key="5">
    <source>
        <dbReference type="PROSITE" id="PS50968"/>
    </source>
</evidence>
<evidence type="ECO:0000256" key="4">
    <source>
        <dbReference type="PIRSR" id="PIRSR617453-50"/>
    </source>
</evidence>
<evidence type="ECO:0000313" key="6">
    <source>
        <dbReference type="EMBL" id="BBL80555.1"/>
    </source>
</evidence>